<evidence type="ECO:0000256" key="3">
    <source>
        <dbReference type="ARBA" id="ARBA00022723"/>
    </source>
</evidence>
<evidence type="ECO:0000256" key="8">
    <source>
        <dbReference type="PROSITE-ProRule" id="PRU00023"/>
    </source>
</evidence>
<dbReference type="PROSITE" id="PS50088">
    <property type="entry name" value="ANK_REPEAT"/>
    <property type="match status" value="1"/>
</dbReference>
<dbReference type="SMART" id="SM00233">
    <property type="entry name" value="PH"/>
    <property type="match status" value="1"/>
</dbReference>
<proteinExistence type="inferred from homology"/>
<dbReference type="InterPro" id="IPR001164">
    <property type="entry name" value="ArfGAP_dom"/>
</dbReference>
<evidence type="ECO:0000259" key="12">
    <source>
        <dbReference type="PROSITE" id="PS50115"/>
    </source>
</evidence>
<dbReference type="SMART" id="SM00175">
    <property type="entry name" value="RAB"/>
    <property type="match status" value="1"/>
</dbReference>
<dbReference type="FunFam" id="3.40.50.300:FF:000545">
    <property type="entry name" value="arf-GAP with GTPase, ANK repeat and PH domain-containing protein 2"/>
    <property type="match status" value="1"/>
</dbReference>
<evidence type="ECO:0000256" key="6">
    <source>
        <dbReference type="ARBA" id="ARBA00022833"/>
    </source>
</evidence>
<dbReference type="InterPro" id="IPR038508">
    <property type="entry name" value="ArfGAP_dom_sf"/>
</dbReference>
<dbReference type="GO" id="GO:0008270">
    <property type="term" value="F:zinc ion binding"/>
    <property type="evidence" value="ECO:0007669"/>
    <property type="project" value="UniProtKB-KW"/>
</dbReference>
<feature type="domain" description="PH" evidence="11">
    <location>
        <begin position="339"/>
        <end position="539"/>
    </location>
</feature>
<dbReference type="SMART" id="SM00174">
    <property type="entry name" value="RHO"/>
    <property type="match status" value="1"/>
</dbReference>
<dbReference type="Pfam" id="PF00071">
    <property type="entry name" value="Ras"/>
    <property type="match status" value="1"/>
</dbReference>
<dbReference type="Gene3D" id="1.10.220.150">
    <property type="entry name" value="Arf GTPase activating protein"/>
    <property type="match status" value="1"/>
</dbReference>
<dbReference type="InterPro" id="IPR051282">
    <property type="entry name" value="Arf-GAP_GTPase_ANK_PH"/>
</dbReference>
<evidence type="ECO:0000256" key="2">
    <source>
        <dbReference type="ARBA" id="ARBA00022468"/>
    </source>
</evidence>
<evidence type="ECO:0000256" key="1">
    <source>
        <dbReference type="ARBA" id="ARBA00005430"/>
    </source>
</evidence>
<dbReference type="PANTHER" id="PTHR45819:SF3">
    <property type="entry name" value="ARF-GAP WITH GTPASE, ANK REPEAT AND PH DOMAIN-CONTAINING PROTEIN 2"/>
    <property type="match status" value="1"/>
</dbReference>
<dbReference type="SUPFAM" id="SSF48403">
    <property type="entry name" value="Ankyrin repeat"/>
    <property type="match status" value="1"/>
</dbReference>
<evidence type="ECO:0000256" key="10">
    <source>
        <dbReference type="SAM" id="MobiDB-lite"/>
    </source>
</evidence>
<evidence type="ECO:0000256" key="9">
    <source>
        <dbReference type="PROSITE-ProRule" id="PRU00288"/>
    </source>
</evidence>
<feature type="region of interest" description="Disordered" evidence="10">
    <location>
        <begin position="243"/>
        <end position="272"/>
    </location>
</feature>
<dbReference type="STRING" id="94237.ENSMMOP00000014036"/>
<dbReference type="InterPro" id="IPR001849">
    <property type="entry name" value="PH_domain"/>
</dbReference>
<dbReference type="GO" id="GO:0005525">
    <property type="term" value="F:GTP binding"/>
    <property type="evidence" value="ECO:0007669"/>
    <property type="project" value="InterPro"/>
</dbReference>
<dbReference type="SMART" id="SM00173">
    <property type="entry name" value="RAS"/>
    <property type="match status" value="1"/>
</dbReference>
<feature type="compositionally biased region" description="Polar residues" evidence="10">
    <location>
        <begin position="794"/>
        <end position="804"/>
    </location>
</feature>
<dbReference type="CDD" id="cd08836">
    <property type="entry name" value="ArfGap_AGAP"/>
    <property type="match status" value="1"/>
</dbReference>
<dbReference type="InterPro" id="IPR036770">
    <property type="entry name" value="Ankyrin_rpt-contain_sf"/>
</dbReference>
<sequence length="811" mass="88124">VSMNSTSKSVTSAAIKAEVKKYESLQSAVNRLGKQFERVADQQLRSGMKVYLHSIQVNIANSQEWTLSRSIPELRLGILGGLKSGKSALVNKYITGSYAALERPDGGRYKKEALVDGQSHLLMIREEAGSPDAQFSSWVDAVILVFSLENEATFQELYQLYSQLSAHRSDVPVIVVGTQDKISSTNPRVIEDQRARQLCLDVRHSLFYETCATYGFNVDRVFSDAAQKIVAQRKQAALQAFKSLPNSPSHSGGSTPGSAPFPGQASNGRSSSYAYSLPSTPVVTHRDLRVAQAEGGGSVTPRSLKSIPRRPSLFKVSRLSPPTSSRHPSFHRFILVCVTQTIPSVLWKRSGSSLNKEWKKKYVTLSNNGTLSYHSSSSDYTQNIHGKEIDLLRVTVKVPGKRPPRAVTPAGPSPVPPGPGPGVNGLTAADGPSTGTKTDPTVSGLQRCSSSLSTKAPSIGASTPFSGKDLGQSSPMSDRKKNRKKKSMNQRGDVAVGQAEDEENADFIIVSFTGQTWHFEAQSLEERDSWVSAIESQILASLQSCESGRNKARRSSQSEAVALQAIRNTKGNGLCVDCEAPNPTWASLNLGALICIECSGIHRKLGTHLSRVRSLDLDDWPGELTQVLAAIGNHMANSIWESCTQGRTKPTPNASREERESWIRAKYEQRAFVAALQPPDEGMAAWLLTAVMERDLPRLLLLLAHSTKDQINAQQAGSTSPPRTALHAACQLGDVVMTQLLIWYGIDVRAEDQQGQTAMRIARKTGSRGCMDILLQHGCPNETSPPTATPILSRRSSTASLGRTSSRRRVS</sequence>
<keyword evidence="4" id="KW-0547">Nucleotide-binding</keyword>
<dbReference type="InterPro" id="IPR001806">
    <property type="entry name" value="Small_GTPase"/>
</dbReference>
<dbReference type="GO" id="GO:0005634">
    <property type="term" value="C:nucleus"/>
    <property type="evidence" value="ECO:0007669"/>
    <property type="project" value="TreeGrafter"/>
</dbReference>
<evidence type="ECO:0000313" key="13">
    <source>
        <dbReference type="Ensembl" id="ENSMMOP00000014036.1"/>
    </source>
</evidence>
<dbReference type="PROSITE" id="PS50003">
    <property type="entry name" value="PH_DOMAIN"/>
    <property type="match status" value="1"/>
</dbReference>
<dbReference type="GO" id="GO:0005096">
    <property type="term" value="F:GTPase activator activity"/>
    <property type="evidence" value="ECO:0007669"/>
    <property type="project" value="UniProtKB-KW"/>
</dbReference>
<dbReference type="AlphaFoldDB" id="A0A3Q3WB12"/>
<dbReference type="CDD" id="cd04103">
    <property type="entry name" value="Centaurin_gamma"/>
    <property type="match status" value="1"/>
</dbReference>
<feature type="repeat" description="ANK" evidence="8">
    <location>
        <begin position="721"/>
        <end position="753"/>
    </location>
</feature>
<reference evidence="13" key="1">
    <citation type="submission" date="2025-08" db="UniProtKB">
        <authorList>
            <consortium name="Ensembl"/>
        </authorList>
    </citation>
    <scope>IDENTIFICATION</scope>
</reference>
<feature type="region of interest" description="Disordered" evidence="10">
    <location>
        <begin position="400"/>
        <end position="499"/>
    </location>
</feature>
<dbReference type="CDD" id="cd00821">
    <property type="entry name" value="PH"/>
    <property type="match status" value="1"/>
</dbReference>
<dbReference type="InterPro" id="IPR037278">
    <property type="entry name" value="ARFGAP/RecO"/>
</dbReference>
<dbReference type="Gene3D" id="2.30.29.30">
    <property type="entry name" value="Pleckstrin-homology domain (PH domain)/Phosphotyrosine-binding domain (PTB)"/>
    <property type="match status" value="2"/>
</dbReference>
<feature type="compositionally biased region" description="Polar residues" evidence="10">
    <location>
        <begin position="433"/>
        <end position="476"/>
    </location>
</feature>
<dbReference type="GO" id="GO:0003924">
    <property type="term" value="F:GTPase activity"/>
    <property type="evidence" value="ECO:0007669"/>
    <property type="project" value="InterPro"/>
</dbReference>
<reference evidence="13" key="2">
    <citation type="submission" date="2025-09" db="UniProtKB">
        <authorList>
            <consortium name="Ensembl"/>
        </authorList>
    </citation>
    <scope>IDENTIFICATION</scope>
</reference>
<dbReference type="InterPro" id="IPR002110">
    <property type="entry name" value="Ankyrin_rpt"/>
</dbReference>
<protein>
    <submittedName>
        <fullName evidence="13">Uncharacterized protein</fullName>
    </submittedName>
</protein>
<feature type="compositionally biased region" description="Pro residues" evidence="10">
    <location>
        <begin position="411"/>
        <end position="420"/>
    </location>
</feature>
<keyword evidence="5 9" id="KW-0863">Zinc-finger</keyword>
<evidence type="ECO:0000259" key="11">
    <source>
        <dbReference type="PROSITE" id="PS50003"/>
    </source>
</evidence>
<evidence type="ECO:0000256" key="7">
    <source>
        <dbReference type="ARBA" id="ARBA00023043"/>
    </source>
</evidence>
<dbReference type="FunFam" id="1.10.220.150:FF:000001">
    <property type="entry name" value="Arf-GAP with GTPase, ANK repeat and PH domain-containing protein 1"/>
    <property type="match status" value="1"/>
</dbReference>
<feature type="compositionally biased region" description="Low complexity" evidence="10">
    <location>
        <begin position="245"/>
        <end position="258"/>
    </location>
</feature>
<dbReference type="Proteomes" id="UP000261620">
    <property type="component" value="Unplaced"/>
</dbReference>
<dbReference type="InterPro" id="IPR011993">
    <property type="entry name" value="PH-like_dom_sf"/>
</dbReference>
<dbReference type="PROSITE" id="PS51421">
    <property type="entry name" value="RAS"/>
    <property type="match status" value="1"/>
</dbReference>
<dbReference type="PROSITE" id="PS50115">
    <property type="entry name" value="ARFGAP"/>
    <property type="match status" value="1"/>
</dbReference>
<dbReference type="PRINTS" id="PR00405">
    <property type="entry name" value="REVINTRACTNG"/>
</dbReference>
<dbReference type="SUPFAM" id="SSF52540">
    <property type="entry name" value="P-loop containing nucleoside triphosphate hydrolases"/>
    <property type="match status" value="1"/>
</dbReference>
<comment type="similarity">
    <text evidence="1">Belongs to the centaurin gamma-like family.</text>
</comment>
<dbReference type="Gene3D" id="1.25.40.20">
    <property type="entry name" value="Ankyrin repeat-containing domain"/>
    <property type="match status" value="1"/>
</dbReference>
<dbReference type="Pfam" id="PF12796">
    <property type="entry name" value="Ank_2"/>
    <property type="match status" value="1"/>
</dbReference>
<dbReference type="Pfam" id="PF01412">
    <property type="entry name" value="ArfGap"/>
    <property type="match status" value="1"/>
</dbReference>
<evidence type="ECO:0000256" key="4">
    <source>
        <dbReference type="ARBA" id="ARBA00022741"/>
    </source>
</evidence>
<dbReference type="SMART" id="SM00105">
    <property type="entry name" value="ArfGap"/>
    <property type="match status" value="1"/>
</dbReference>
<name>A0A3Q3WB12_MOLML</name>
<dbReference type="InterPro" id="IPR027417">
    <property type="entry name" value="P-loop_NTPase"/>
</dbReference>
<dbReference type="PROSITE" id="PS51419">
    <property type="entry name" value="RAB"/>
    <property type="match status" value="1"/>
</dbReference>
<organism evidence="13 14">
    <name type="scientific">Mola mola</name>
    <name type="common">Ocean sunfish</name>
    <name type="synonym">Tetraodon mola</name>
    <dbReference type="NCBI Taxonomy" id="94237"/>
    <lineage>
        <taxon>Eukaryota</taxon>
        <taxon>Metazoa</taxon>
        <taxon>Chordata</taxon>
        <taxon>Craniata</taxon>
        <taxon>Vertebrata</taxon>
        <taxon>Euteleostomi</taxon>
        <taxon>Actinopterygii</taxon>
        <taxon>Neopterygii</taxon>
        <taxon>Teleostei</taxon>
        <taxon>Neoteleostei</taxon>
        <taxon>Acanthomorphata</taxon>
        <taxon>Eupercaria</taxon>
        <taxon>Tetraodontiformes</taxon>
        <taxon>Molidae</taxon>
        <taxon>Mola</taxon>
    </lineage>
</organism>
<keyword evidence="7 8" id="KW-0040">ANK repeat</keyword>
<dbReference type="FunFam" id="1.25.40.20:FF:000298">
    <property type="entry name" value="ArfGAP with GTPase domain, ankyrin repeat and PH domain 2"/>
    <property type="match status" value="1"/>
</dbReference>
<feature type="region of interest" description="Disordered" evidence="10">
    <location>
        <begin position="778"/>
        <end position="811"/>
    </location>
</feature>
<dbReference type="SUPFAM" id="SSF50729">
    <property type="entry name" value="PH domain-like"/>
    <property type="match status" value="1"/>
</dbReference>
<dbReference type="PANTHER" id="PTHR45819">
    <property type="entry name" value="CENTAURIN-GAMMA-1A"/>
    <property type="match status" value="1"/>
</dbReference>
<dbReference type="SUPFAM" id="SSF57863">
    <property type="entry name" value="ArfGap/RecO-like zinc finger"/>
    <property type="match status" value="1"/>
</dbReference>
<evidence type="ECO:0000313" key="14">
    <source>
        <dbReference type="Proteomes" id="UP000261620"/>
    </source>
</evidence>
<evidence type="ECO:0000256" key="5">
    <source>
        <dbReference type="ARBA" id="ARBA00022771"/>
    </source>
</evidence>
<feature type="domain" description="Arf-GAP" evidence="12">
    <location>
        <begin position="560"/>
        <end position="681"/>
    </location>
</feature>
<keyword evidence="2" id="KW-0343">GTPase activation</keyword>
<dbReference type="Gene3D" id="3.40.50.300">
    <property type="entry name" value="P-loop containing nucleotide triphosphate hydrolases"/>
    <property type="match status" value="1"/>
</dbReference>
<accession>A0A3Q3WB12</accession>
<keyword evidence="14" id="KW-1185">Reference proteome</keyword>
<keyword evidence="3" id="KW-0479">Metal-binding</keyword>
<dbReference type="GO" id="GO:0043524">
    <property type="term" value="P:negative regulation of neuron apoptotic process"/>
    <property type="evidence" value="ECO:0007669"/>
    <property type="project" value="TreeGrafter"/>
</dbReference>
<keyword evidence="6" id="KW-0862">Zinc</keyword>
<dbReference type="Ensembl" id="ENSMMOT00000014264.1">
    <property type="protein sequence ID" value="ENSMMOP00000014036.1"/>
    <property type="gene ID" value="ENSMMOG00000010741.1"/>
</dbReference>